<dbReference type="PANTHER" id="PTHR37943:SF1">
    <property type="entry name" value="PROTEIN VES"/>
    <property type="match status" value="1"/>
</dbReference>
<dbReference type="RefSeq" id="WP_179203763.1">
    <property type="nucleotide sequence ID" value="NZ_FWFD01000003.1"/>
</dbReference>
<evidence type="ECO:0000313" key="1">
    <source>
        <dbReference type="EMBL" id="SLM84664.1"/>
    </source>
</evidence>
<sequence>MNKKIISQSDYSVSNWSGGETAEVFLYPPDGQYALNKFDFRISTAKVSLNESNFSSLPEYKRIIMSLDNPLELHHSGKKGFRKEVLAPFQTDYFCGSDITKSFGKCTDFNLIYLPKYGGEMTTRQSDAEIVLKKNVFYLYFALEDSQLIINGTSAEKEIINVKKGDSLVLTDTLGGEKVKVCSTIEGRLPIVVEVSVR</sequence>
<protein>
    <submittedName>
        <fullName evidence="1">Conserved protein</fullName>
    </submittedName>
</protein>
<organism evidence="1 2">
    <name type="scientific">Vagococcus fluvialis bH819</name>
    <dbReference type="NCBI Taxonomy" id="1255619"/>
    <lineage>
        <taxon>Bacteria</taxon>
        <taxon>Bacillati</taxon>
        <taxon>Bacillota</taxon>
        <taxon>Bacilli</taxon>
        <taxon>Lactobacillales</taxon>
        <taxon>Enterococcaceae</taxon>
        <taxon>Vagococcus</taxon>
    </lineage>
</organism>
<dbReference type="SUPFAM" id="SSF51182">
    <property type="entry name" value="RmlC-like cupins"/>
    <property type="match status" value="1"/>
</dbReference>
<dbReference type="PANTHER" id="PTHR37943">
    <property type="entry name" value="PROTEIN VES"/>
    <property type="match status" value="1"/>
</dbReference>
<proteinExistence type="predicted"/>
<dbReference type="Proteomes" id="UP000195918">
    <property type="component" value="Unassembled WGS sequence"/>
</dbReference>
<reference evidence="2" key="1">
    <citation type="submission" date="2017-02" db="EMBL/GenBank/DDBJ databases">
        <authorList>
            <person name="Dridi B."/>
        </authorList>
    </citation>
    <scope>NUCLEOTIDE SEQUENCE [LARGE SCALE GENOMIC DNA]</scope>
    <source>
        <strain evidence="2">bH819</strain>
    </source>
</reference>
<name>A0A1X6WK34_9ENTE</name>
<dbReference type="InterPro" id="IPR010282">
    <property type="entry name" value="Uncharacterised_HutD/Ves"/>
</dbReference>
<dbReference type="Gene3D" id="2.60.120.10">
    <property type="entry name" value="Jelly Rolls"/>
    <property type="match status" value="1"/>
</dbReference>
<dbReference type="AlphaFoldDB" id="A0A1X6WK34"/>
<gene>
    <name evidence="1" type="ORF">FM121_01130</name>
</gene>
<evidence type="ECO:0000313" key="2">
    <source>
        <dbReference type="Proteomes" id="UP000195918"/>
    </source>
</evidence>
<dbReference type="InterPro" id="IPR014710">
    <property type="entry name" value="RmlC-like_jellyroll"/>
</dbReference>
<dbReference type="EMBL" id="FWFD01000003">
    <property type="protein sequence ID" value="SLM84664.1"/>
    <property type="molecule type" value="Genomic_DNA"/>
</dbReference>
<keyword evidence="2" id="KW-1185">Reference proteome</keyword>
<dbReference type="Pfam" id="PF05962">
    <property type="entry name" value="HutD"/>
    <property type="match status" value="1"/>
</dbReference>
<accession>A0A1X6WK34</accession>
<dbReference type="InterPro" id="IPR011051">
    <property type="entry name" value="RmlC_Cupin_sf"/>
</dbReference>